<dbReference type="Proteomes" id="UP000800200">
    <property type="component" value="Unassembled WGS sequence"/>
</dbReference>
<dbReference type="EMBL" id="ML994688">
    <property type="protein sequence ID" value="KAF2177474.1"/>
    <property type="molecule type" value="Genomic_DNA"/>
</dbReference>
<evidence type="ECO:0000313" key="2">
    <source>
        <dbReference type="EMBL" id="KAF2177474.1"/>
    </source>
</evidence>
<organism evidence="2 3">
    <name type="scientific">Zopfia rhizophila CBS 207.26</name>
    <dbReference type="NCBI Taxonomy" id="1314779"/>
    <lineage>
        <taxon>Eukaryota</taxon>
        <taxon>Fungi</taxon>
        <taxon>Dikarya</taxon>
        <taxon>Ascomycota</taxon>
        <taxon>Pezizomycotina</taxon>
        <taxon>Dothideomycetes</taxon>
        <taxon>Dothideomycetes incertae sedis</taxon>
        <taxon>Zopfiaceae</taxon>
        <taxon>Zopfia</taxon>
    </lineage>
</organism>
<sequence>MTIKQTSEGVKRAHGSRQNPKRDRPQPTTASQHTSSASAARARSVVEKSIGEDQDEGGNQVDGEETGEESDDERDDNDRGEDGAADGGIGIGIDNPSLQRVLIAVWKS</sequence>
<accession>A0A6A6DD64</accession>
<dbReference type="AlphaFoldDB" id="A0A6A6DD64"/>
<feature type="region of interest" description="Disordered" evidence="1">
    <location>
        <begin position="1"/>
        <end position="97"/>
    </location>
</feature>
<reference evidence="2" key="1">
    <citation type="journal article" date="2020" name="Stud. Mycol.">
        <title>101 Dothideomycetes genomes: a test case for predicting lifestyles and emergence of pathogens.</title>
        <authorList>
            <person name="Haridas S."/>
            <person name="Albert R."/>
            <person name="Binder M."/>
            <person name="Bloem J."/>
            <person name="Labutti K."/>
            <person name="Salamov A."/>
            <person name="Andreopoulos B."/>
            <person name="Baker S."/>
            <person name="Barry K."/>
            <person name="Bills G."/>
            <person name="Bluhm B."/>
            <person name="Cannon C."/>
            <person name="Castanera R."/>
            <person name="Culley D."/>
            <person name="Daum C."/>
            <person name="Ezra D."/>
            <person name="Gonzalez J."/>
            <person name="Henrissat B."/>
            <person name="Kuo A."/>
            <person name="Liang C."/>
            <person name="Lipzen A."/>
            <person name="Lutzoni F."/>
            <person name="Magnuson J."/>
            <person name="Mondo S."/>
            <person name="Nolan M."/>
            <person name="Ohm R."/>
            <person name="Pangilinan J."/>
            <person name="Park H.-J."/>
            <person name="Ramirez L."/>
            <person name="Alfaro M."/>
            <person name="Sun H."/>
            <person name="Tritt A."/>
            <person name="Yoshinaga Y."/>
            <person name="Zwiers L.-H."/>
            <person name="Turgeon B."/>
            <person name="Goodwin S."/>
            <person name="Spatafora J."/>
            <person name="Crous P."/>
            <person name="Grigoriev I."/>
        </authorList>
    </citation>
    <scope>NUCLEOTIDE SEQUENCE</scope>
    <source>
        <strain evidence="2">CBS 207.26</strain>
    </source>
</reference>
<protein>
    <submittedName>
        <fullName evidence="2">Uncharacterized protein</fullName>
    </submittedName>
</protein>
<feature type="compositionally biased region" description="Acidic residues" evidence="1">
    <location>
        <begin position="52"/>
        <end position="75"/>
    </location>
</feature>
<evidence type="ECO:0000313" key="3">
    <source>
        <dbReference type="Proteomes" id="UP000800200"/>
    </source>
</evidence>
<gene>
    <name evidence="2" type="ORF">K469DRAFT_755118</name>
</gene>
<keyword evidence="3" id="KW-1185">Reference proteome</keyword>
<proteinExistence type="predicted"/>
<evidence type="ECO:0000256" key="1">
    <source>
        <dbReference type="SAM" id="MobiDB-lite"/>
    </source>
</evidence>
<name>A0A6A6DD64_9PEZI</name>